<reference evidence="2" key="2">
    <citation type="submission" date="2023-01" db="EMBL/GenBank/DDBJ databases">
        <authorList>
            <person name="Sun Q."/>
            <person name="Evtushenko L."/>
        </authorList>
    </citation>
    <scope>NUCLEOTIDE SEQUENCE</scope>
    <source>
        <strain evidence="2">VKM Ac-2007</strain>
    </source>
</reference>
<dbReference type="Proteomes" id="UP001143474">
    <property type="component" value="Unassembled WGS sequence"/>
</dbReference>
<dbReference type="AlphaFoldDB" id="A0A9W6HZP9"/>
<feature type="compositionally biased region" description="Polar residues" evidence="1">
    <location>
        <begin position="32"/>
        <end position="43"/>
    </location>
</feature>
<evidence type="ECO:0000256" key="1">
    <source>
        <dbReference type="SAM" id="MobiDB-lite"/>
    </source>
</evidence>
<accession>A0A9W6HZP9</accession>
<evidence type="ECO:0000313" key="2">
    <source>
        <dbReference type="EMBL" id="GLK08315.1"/>
    </source>
</evidence>
<proteinExistence type="predicted"/>
<keyword evidence="3" id="KW-1185">Reference proteome</keyword>
<feature type="region of interest" description="Disordered" evidence="1">
    <location>
        <begin position="1"/>
        <end position="51"/>
    </location>
</feature>
<name>A0A9W6HZP9_9ACTN</name>
<protein>
    <submittedName>
        <fullName evidence="2">Uncharacterized protein</fullName>
    </submittedName>
</protein>
<dbReference type="EMBL" id="BSEV01000002">
    <property type="protein sequence ID" value="GLK08315.1"/>
    <property type="molecule type" value="Genomic_DNA"/>
</dbReference>
<comment type="caution">
    <text evidence="2">The sequence shown here is derived from an EMBL/GenBank/DDBJ whole genome shotgun (WGS) entry which is preliminary data.</text>
</comment>
<sequence>MTVIRSSDTGDEMDSSTAHLTETPPVGHGPWHNTSSGHLSRSPLTEACRRS</sequence>
<organism evidence="2 3">
    <name type="scientific">Streptosporangium carneum</name>
    <dbReference type="NCBI Taxonomy" id="47481"/>
    <lineage>
        <taxon>Bacteria</taxon>
        <taxon>Bacillati</taxon>
        <taxon>Actinomycetota</taxon>
        <taxon>Actinomycetes</taxon>
        <taxon>Streptosporangiales</taxon>
        <taxon>Streptosporangiaceae</taxon>
        <taxon>Streptosporangium</taxon>
    </lineage>
</organism>
<evidence type="ECO:0000313" key="3">
    <source>
        <dbReference type="Proteomes" id="UP001143474"/>
    </source>
</evidence>
<reference evidence="2" key="1">
    <citation type="journal article" date="2014" name="Int. J. Syst. Evol. Microbiol.">
        <title>Complete genome sequence of Corynebacterium casei LMG S-19264T (=DSM 44701T), isolated from a smear-ripened cheese.</title>
        <authorList>
            <consortium name="US DOE Joint Genome Institute (JGI-PGF)"/>
            <person name="Walter F."/>
            <person name="Albersmeier A."/>
            <person name="Kalinowski J."/>
            <person name="Ruckert C."/>
        </authorList>
    </citation>
    <scope>NUCLEOTIDE SEQUENCE</scope>
    <source>
        <strain evidence="2">VKM Ac-2007</strain>
    </source>
</reference>
<gene>
    <name evidence="2" type="ORF">GCM10017600_17200</name>
</gene>